<comment type="caution">
    <text evidence="7">The sequence shown here is derived from an EMBL/GenBank/DDBJ whole genome shotgun (WGS) entry which is preliminary data.</text>
</comment>
<feature type="region of interest" description="Disordered" evidence="5">
    <location>
        <begin position="1"/>
        <end position="50"/>
    </location>
</feature>
<name>A0ABD2HUV3_9BILA</name>
<proteinExistence type="predicted"/>
<evidence type="ECO:0000313" key="8">
    <source>
        <dbReference type="Proteomes" id="UP001620626"/>
    </source>
</evidence>
<dbReference type="AlphaFoldDB" id="A0ABD2HUV3"/>
<dbReference type="Pfam" id="PF11819">
    <property type="entry name" value="CUPID"/>
    <property type="match status" value="1"/>
</dbReference>
<evidence type="ECO:0000256" key="1">
    <source>
        <dbReference type="ARBA" id="ARBA00004496"/>
    </source>
</evidence>
<dbReference type="PANTHER" id="PTHR46079:SF2">
    <property type="entry name" value="FERM DOMAIN-CONTAINING PROTEIN"/>
    <property type="match status" value="1"/>
</dbReference>
<organism evidence="7 8">
    <name type="scientific">Heterodera trifolii</name>
    <dbReference type="NCBI Taxonomy" id="157864"/>
    <lineage>
        <taxon>Eukaryota</taxon>
        <taxon>Metazoa</taxon>
        <taxon>Ecdysozoa</taxon>
        <taxon>Nematoda</taxon>
        <taxon>Chromadorea</taxon>
        <taxon>Rhabditida</taxon>
        <taxon>Tylenchina</taxon>
        <taxon>Tylenchomorpha</taxon>
        <taxon>Tylenchoidea</taxon>
        <taxon>Heteroderidae</taxon>
        <taxon>Heteroderinae</taxon>
        <taxon>Heterodera</taxon>
    </lineage>
</organism>
<dbReference type="GO" id="GO:0005737">
    <property type="term" value="C:cytoplasm"/>
    <property type="evidence" value="ECO:0007669"/>
    <property type="project" value="UniProtKB-SubCell"/>
</dbReference>
<dbReference type="EMBL" id="JBICBT010001408">
    <property type="protein sequence ID" value="KAL3068545.1"/>
    <property type="molecule type" value="Genomic_DNA"/>
</dbReference>
<evidence type="ECO:0000259" key="6">
    <source>
        <dbReference type="Pfam" id="PF11819"/>
    </source>
</evidence>
<dbReference type="PANTHER" id="PTHR46079">
    <property type="entry name" value="FERM DOMAIN-CONTAINING PROTEIN 4"/>
    <property type="match status" value="1"/>
</dbReference>
<protein>
    <recommendedName>
        <fullName evidence="6">Cytohesin Ubiquitin Protein Inducing domain-containing protein</fullName>
    </recommendedName>
</protein>
<feature type="compositionally biased region" description="Low complexity" evidence="5">
    <location>
        <begin position="429"/>
        <end position="443"/>
    </location>
</feature>
<feature type="compositionally biased region" description="Low complexity" evidence="5">
    <location>
        <begin position="25"/>
        <end position="38"/>
    </location>
</feature>
<keyword evidence="8" id="KW-1185">Reference proteome</keyword>
<feature type="region of interest" description="Disordered" evidence="5">
    <location>
        <begin position="302"/>
        <end position="459"/>
    </location>
</feature>
<evidence type="ECO:0000256" key="3">
    <source>
        <dbReference type="ARBA" id="ARBA00023054"/>
    </source>
</evidence>
<evidence type="ECO:0000256" key="4">
    <source>
        <dbReference type="SAM" id="Coils"/>
    </source>
</evidence>
<evidence type="ECO:0000256" key="2">
    <source>
        <dbReference type="ARBA" id="ARBA00022490"/>
    </source>
</evidence>
<dbReference type="InterPro" id="IPR021774">
    <property type="entry name" value="CUPID"/>
</dbReference>
<feature type="region of interest" description="Disordered" evidence="5">
    <location>
        <begin position="561"/>
        <end position="590"/>
    </location>
</feature>
<evidence type="ECO:0000313" key="7">
    <source>
        <dbReference type="EMBL" id="KAL3068545.1"/>
    </source>
</evidence>
<feature type="domain" description="Cytohesin Ubiquitin Protein Inducing" evidence="6">
    <location>
        <begin position="60"/>
        <end position="200"/>
    </location>
</feature>
<gene>
    <name evidence="7" type="ORF">niasHT_030836</name>
</gene>
<accession>A0ABD2HUV3</accession>
<reference evidence="7 8" key="1">
    <citation type="submission" date="2024-10" db="EMBL/GenBank/DDBJ databases">
        <authorList>
            <person name="Kim D."/>
        </authorList>
    </citation>
    <scope>NUCLEOTIDE SEQUENCE [LARGE SCALE GENOMIC DNA]</scope>
    <source>
        <strain evidence="7">BH-2024</strain>
    </source>
</reference>
<comment type="subcellular location">
    <subcellularLocation>
        <location evidence="1">Cytoplasm</location>
    </subcellularLocation>
</comment>
<sequence length="741" mass="78785">MPAARVADRSPMAHFPLRESARGAQQQQQGKEQQQQQQNHKECDDEEAEQVQNQLQKINNNGKMIVVADKSEEQCQREREMCAKLMQRRDQLEEQLIARVDELKDICIAEGDLVGQLPTEIYKCLLPGEIEPTVKRRVGTTFKFPQEVLRIRRRNSKDSASGGGEQNEERQMTQLEAEIELNRRIVAAAERLAKDKSVNKSVRKKRRKDLQLAAQRLRGLEKGLHRLRLSSSKPDVSTMTDGSVPAASIGHQSGSGFSLNSLKAWPNFYHTFRMSSNTKSCPATPRGSVPDLTMPLVDSATAAVPGANNSNGAESGKNRRTTPSTAKKLHKMLSRDHLLSSSNSAHPSSVPPASSPVGHPSELPPSPSSSSSLSGHLPASSSSPSSSGISSATPSLSSSSNLISLTSAAPPVPSRRASAGGGVQPTNSATTAADDGAATTADSRTAEVPRQNSSSHLYANIGYQSSSPYKSAYRQCNFPTLLQQTSPPLSAYHQPMTSSTSFSVLKDLSSSSSCSSGRPSCCASSCCSSSSSVSLAAVASTQLAQIVRRLDAARPLRHPLVVRRSGGDGGTAPLLSGSVHGQAHSTGSLDRRLRRVPAAEGTASKPLKKMASTTATGPTCASAFVQLSPPPRLPRSSAVEQLANQQLITTFPASVAGANRRDKGAPISQLLDAAARFRSFSAVLDKSGAEMPFPRPNDRLEALLASIHRQSQSQMGGRAVLTAAQNDGSLPAKSSTTTTLV</sequence>
<dbReference type="InterPro" id="IPR047176">
    <property type="entry name" value="FRMD4A/B"/>
</dbReference>
<feature type="coiled-coil region" evidence="4">
    <location>
        <begin position="165"/>
        <end position="192"/>
    </location>
</feature>
<feature type="compositionally biased region" description="Low complexity" evidence="5">
    <location>
        <begin position="368"/>
        <end position="418"/>
    </location>
</feature>
<feature type="compositionally biased region" description="Polar residues" evidence="5">
    <location>
        <begin position="450"/>
        <end position="459"/>
    </location>
</feature>
<evidence type="ECO:0000256" key="5">
    <source>
        <dbReference type="SAM" id="MobiDB-lite"/>
    </source>
</evidence>
<keyword evidence="2" id="KW-0963">Cytoplasm</keyword>
<keyword evidence="3 4" id="KW-0175">Coiled coil</keyword>
<dbReference type="Proteomes" id="UP001620626">
    <property type="component" value="Unassembled WGS sequence"/>
</dbReference>